<dbReference type="SUPFAM" id="SSF49384">
    <property type="entry name" value="Carbohydrate-binding domain"/>
    <property type="match status" value="1"/>
</dbReference>
<dbReference type="InterPro" id="IPR012291">
    <property type="entry name" value="CBM2_carb-bd_dom_sf"/>
</dbReference>
<dbReference type="Proteomes" id="UP000000849">
    <property type="component" value="Chromosome"/>
</dbReference>
<evidence type="ECO:0000256" key="1">
    <source>
        <dbReference type="ARBA" id="ARBA00022801"/>
    </source>
</evidence>
<protein>
    <submittedName>
        <fullName evidence="4">Cellulose-binding family II</fullName>
    </submittedName>
</protein>
<dbReference type="Gene3D" id="2.60.40.290">
    <property type="match status" value="1"/>
</dbReference>
<dbReference type="KEGG" id="cfl:Cfla_1310"/>
<gene>
    <name evidence="4" type="ordered locus">Cfla_1310</name>
</gene>
<dbReference type="InterPro" id="IPR001919">
    <property type="entry name" value="CBD2"/>
</dbReference>
<sequence>MRRGADGHEPVGDGFVASVKVRNLSMFYATDSWVVTVDLPRGRIANAWNAIPGGTSPQTFTPAPWSPVVGLTGSTEFGFLASGSPDDAALTCAWP</sequence>
<name>D5UC95_CELFN</name>
<evidence type="ECO:0000313" key="4">
    <source>
        <dbReference type="EMBL" id="ADG74209.1"/>
    </source>
</evidence>
<dbReference type="GO" id="GO:0030247">
    <property type="term" value="F:polysaccharide binding"/>
    <property type="evidence" value="ECO:0007669"/>
    <property type="project" value="InterPro"/>
</dbReference>
<keyword evidence="1" id="KW-0378">Hydrolase</keyword>
<keyword evidence="2" id="KW-0326">Glycosidase</keyword>
<accession>D5UC95</accession>
<dbReference type="SMART" id="SM00637">
    <property type="entry name" value="CBD_II"/>
    <property type="match status" value="1"/>
</dbReference>
<dbReference type="EMBL" id="CP001964">
    <property type="protein sequence ID" value="ADG74209.1"/>
    <property type="molecule type" value="Genomic_DNA"/>
</dbReference>
<dbReference type="GO" id="GO:0005975">
    <property type="term" value="P:carbohydrate metabolic process"/>
    <property type="evidence" value="ECO:0007669"/>
    <property type="project" value="InterPro"/>
</dbReference>
<dbReference type="InterPro" id="IPR008965">
    <property type="entry name" value="CBM2/CBM3_carb-bd_dom_sf"/>
</dbReference>
<dbReference type="Pfam" id="PF00553">
    <property type="entry name" value="CBM_2"/>
    <property type="match status" value="1"/>
</dbReference>
<dbReference type="HOGENOM" id="CLU_2367727_0_0_11"/>
<reference evidence="4 5" key="1">
    <citation type="journal article" date="2010" name="Stand. Genomic Sci.">
        <title>Complete genome sequence of Cellulomonas flavigena type strain (134).</title>
        <authorList>
            <person name="Abt B."/>
            <person name="Foster B."/>
            <person name="Lapidus A."/>
            <person name="Clum A."/>
            <person name="Sun H."/>
            <person name="Pukall R."/>
            <person name="Lucas S."/>
            <person name="Glavina Del Rio T."/>
            <person name="Nolan M."/>
            <person name="Tice H."/>
            <person name="Cheng J.F."/>
            <person name="Pitluck S."/>
            <person name="Liolios K."/>
            <person name="Ivanova N."/>
            <person name="Mavromatis K."/>
            <person name="Ovchinnikova G."/>
            <person name="Pati A."/>
            <person name="Goodwin L."/>
            <person name="Chen A."/>
            <person name="Palaniappan K."/>
            <person name="Land M."/>
            <person name="Hauser L."/>
            <person name="Chang Y.J."/>
            <person name="Jeffries C.D."/>
            <person name="Rohde M."/>
            <person name="Goker M."/>
            <person name="Woyke T."/>
            <person name="Bristow J."/>
            <person name="Eisen J.A."/>
            <person name="Markowitz V."/>
            <person name="Hugenholtz P."/>
            <person name="Kyrpides N.C."/>
            <person name="Klenk H.P."/>
        </authorList>
    </citation>
    <scope>NUCLEOTIDE SEQUENCE [LARGE SCALE GENOMIC DNA]</scope>
    <source>
        <strain evidence="5">ATCC 482 / DSM 20109 / BCRC 11376 / JCM 18109 / NBRC 3775 / NCIMB 8073 / NRS 134</strain>
    </source>
</reference>
<evidence type="ECO:0000313" key="5">
    <source>
        <dbReference type="Proteomes" id="UP000000849"/>
    </source>
</evidence>
<keyword evidence="5" id="KW-1185">Reference proteome</keyword>
<dbReference type="GO" id="GO:0004553">
    <property type="term" value="F:hydrolase activity, hydrolyzing O-glycosyl compounds"/>
    <property type="evidence" value="ECO:0007669"/>
    <property type="project" value="InterPro"/>
</dbReference>
<organism evidence="4 5">
    <name type="scientific">Cellulomonas flavigena (strain ATCC 482 / DSM 20109 / BCRC 11376 / JCM 18109 / NBRC 3775 / NCIMB 8073 / NRS 134)</name>
    <dbReference type="NCBI Taxonomy" id="446466"/>
    <lineage>
        <taxon>Bacteria</taxon>
        <taxon>Bacillati</taxon>
        <taxon>Actinomycetota</taxon>
        <taxon>Actinomycetes</taxon>
        <taxon>Micrococcales</taxon>
        <taxon>Cellulomonadaceae</taxon>
        <taxon>Cellulomonas</taxon>
    </lineage>
</organism>
<proteinExistence type="predicted"/>
<feature type="domain" description="CBM2" evidence="3">
    <location>
        <begin position="4"/>
        <end position="92"/>
    </location>
</feature>
<evidence type="ECO:0000256" key="2">
    <source>
        <dbReference type="ARBA" id="ARBA00023295"/>
    </source>
</evidence>
<dbReference type="AlphaFoldDB" id="D5UC95"/>
<evidence type="ECO:0000259" key="3">
    <source>
        <dbReference type="SMART" id="SM00637"/>
    </source>
</evidence>